<gene>
    <name evidence="6" type="ORF">HS096_00225</name>
</gene>
<feature type="transmembrane region" description="Helical" evidence="5">
    <location>
        <begin position="116"/>
        <end position="135"/>
    </location>
</feature>
<name>A0A928Y561_UNCKA</name>
<dbReference type="EMBL" id="JABTTY010000001">
    <property type="protein sequence ID" value="MBE7524813.1"/>
    <property type="molecule type" value="Genomic_DNA"/>
</dbReference>
<feature type="transmembrane region" description="Helical" evidence="5">
    <location>
        <begin position="70"/>
        <end position="96"/>
    </location>
</feature>
<feature type="transmembrane region" description="Helical" evidence="5">
    <location>
        <begin position="7"/>
        <end position="24"/>
    </location>
</feature>
<dbReference type="Proteomes" id="UP000710385">
    <property type="component" value="Unassembled WGS sequence"/>
</dbReference>
<evidence type="ECO:0000256" key="4">
    <source>
        <dbReference type="ARBA" id="ARBA00023136"/>
    </source>
</evidence>
<dbReference type="InterPro" id="IPR032808">
    <property type="entry name" value="DoxX"/>
</dbReference>
<evidence type="ECO:0000256" key="2">
    <source>
        <dbReference type="ARBA" id="ARBA00022692"/>
    </source>
</evidence>
<dbReference type="AlphaFoldDB" id="A0A928Y561"/>
<protein>
    <submittedName>
        <fullName evidence="6">DoxX family membrane protein</fullName>
    </submittedName>
</protein>
<sequence>MKTPNILLAFLRLSLGWIFFWAGISKVADPAWSAAGFLKNAQTFHSFFSWWASPSVLPVTNFLNEWGLLLIGLSLITGLFVRLSSFFGILLMALYYCARLKFPYPDANSFIVDSHIVYALLLGYFIAMRAGRVYGLDGKIQKLKRWKNIKWIGVWLG</sequence>
<evidence type="ECO:0000313" key="6">
    <source>
        <dbReference type="EMBL" id="MBE7524813.1"/>
    </source>
</evidence>
<accession>A0A928Y561</accession>
<evidence type="ECO:0000256" key="1">
    <source>
        <dbReference type="ARBA" id="ARBA00004141"/>
    </source>
</evidence>
<keyword evidence="3 5" id="KW-1133">Transmembrane helix</keyword>
<keyword evidence="2 5" id="KW-0812">Transmembrane</keyword>
<evidence type="ECO:0000256" key="3">
    <source>
        <dbReference type="ARBA" id="ARBA00022989"/>
    </source>
</evidence>
<evidence type="ECO:0000313" key="7">
    <source>
        <dbReference type="Proteomes" id="UP000710385"/>
    </source>
</evidence>
<keyword evidence="4 5" id="KW-0472">Membrane</keyword>
<comment type="caution">
    <text evidence="6">The sequence shown here is derived from an EMBL/GenBank/DDBJ whole genome shotgun (WGS) entry which is preliminary data.</text>
</comment>
<comment type="subcellular location">
    <subcellularLocation>
        <location evidence="1">Membrane</location>
        <topology evidence="1">Multi-pass membrane protein</topology>
    </subcellularLocation>
</comment>
<dbReference type="GO" id="GO:0016020">
    <property type="term" value="C:membrane"/>
    <property type="evidence" value="ECO:0007669"/>
    <property type="project" value="UniProtKB-SubCell"/>
</dbReference>
<proteinExistence type="predicted"/>
<organism evidence="6 7">
    <name type="scientific">candidate division WWE3 bacterium</name>
    <dbReference type="NCBI Taxonomy" id="2053526"/>
    <lineage>
        <taxon>Bacteria</taxon>
        <taxon>Katanobacteria</taxon>
    </lineage>
</organism>
<dbReference type="Pfam" id="PF07681">
    <property type="entry name" value="DoxX"/>
    <property type="match status" value="1"/>
</dbReference>
<evidence type="ECO:0000256" key="5">
    <source>
        <dbReference type="SAM" id="Phobius"/>
    </source>
</evidence>
<feature type="transmembrane region" description="Helical" evidence="5">
    <location>
        <begin position="44"/>
        <end position="63"/>
    </location>
</feature>
<reference evidence="6" key="1">
    <citation type="submission" date="2020-05" db="EMBL/GenBank/DDBJ databases">
        <title>High-Quality Genomes of Partial-Nitritation/Anammox System by Hierarchical Clustering Based Hybrid Assembly.</title>
        <authorList>
            <person name="Liu L."/>
            <person name="Wang Y."/>
            <person name="Che Y."/>
            <person name="Chen Y."/>
            <person name="Xia Y."/>
            <person name="Luo R."/>
            <person name="Cheng S.H."/>
            <person name="Zheng C."/>
            <person name="Zhang T."/>
        </authorList>
    </citation>
    <scope>NUCLEOTIDE SEQUENCE</scope>
    <source>
        <strain evidence="6">H1_PAT1</strain>
    </source>
</reference>